<feature type="transmembrane region" description="Helical" evidence="2">
    <location>
        <begin position="21"/>
        <end position="38"/>
    </location>
</feature>
<accession>A0A6M5YIY6</accession>
<keyword evidence="2" id="KW-0812">Transmembrane</keyword>
<keyword evidence="2" id="KW-0472">Membrane</keyword>
<dbReference type="KEGG" id="ftj:FTUN_1021"/>
<organism evidence="3 4">
    <name type="scientific">Frigoriglobus tundricola</name>
    <dbReference type="NCBI Taxonomy" id="2774151"/>
    <lineage>
        <taxon>Bacteria</taxon>
        <taxon>Pseudomonadati</taxon>
        <taxon>Planctomycetota</taxon>
        <taxon>Planctomycetia</taxon>
        <taxon>Gemmatales</taxon>
        <taxon>Gemmataceae</taxon>
        <taxon>Frigoriglobus</taxon>
    </lineage>
</organism>
<feature type="region of interest" description="Disordered" evidence="1">
    <location>
        <begin position="429"/>
        <end position="472"/>
    </location>
</feature>
<evidence type="ECO:0000256" key="2">
    <source>
        <dbReference type="SAM" id="Phobius"/>
    </source>
</evidence>
<dbReference type="Proteomes" id="UP000503447">
    <property type="component" value="Chromosome"/>
</dbReference>
<evidence type="ECO:0000313" key="4">
    <source>
        <dbReference type="Proteomes" id="UP000503447"/>
    </source>
</evidence>
<evidence type="ECO:0000256" key="1">
    <source>
        <dbReference type="SAM" id="MobiDB-lite"/>
    </source>
</evidence>
<keyword evidence="2" id="KW-1133">Transmembrane helix</keyword>
<dbReference type="AlphaFoldDB" id="A0A6M5YIY6"/>
<dbReference type="PROSITE" id="PS51257">
    <property type="entry name" value="PROKAR_LIPOPROTEIN"/>
    <property type="match status" value="1"/>
</dbReference>
<name>A0A6M5YIY6_9BACT</name>
<proteinExistence type="predicted"/>
<evidence type="ECO:0000313" key="3">
    <source>
        <dbReference type="EMBL" id="QJW93514.1"/>
    </source>
</evidence>
<dbReference type="RefSeq" id="WP_171469688.1">
    <property type="nucleotide sequence ID" value="NZ_CP053452.2"/>
</dbReference>
<keyword evidence="4" id="KW-1185">Reference proteome</keyword>
<sequence length="472" mass="51850">MHDSPARRKTRPGRWRWAKRLVAAVVLGLVCACAWVLVAHERVRLDGEHELTEARAEVTDADPDWTWEKLNAARKKPPAGLNGADLVPEIKAATEPEWGQAFARDEFASRLDPLPNVQFAPDVLAQARRDLKGSADAVRLARQLKHRPTGHREIELAPNVVGTLLVDTQNTRLVADLLRWDVTLAIEDGDIRRASDSLLALLNASRSIGDEPLFVSQLVRMAVRSVAVRYTELALAQSPSVPLIELQAALAADAEEPLLLYGTRGERAALDRLFDNLQTGVVPLEEVLGPRPKNLWGWQDHAHLPMDRATALRRMTACVEAARRPLHEQAPALAAIPEPPADPHLVISGATLSTVENVAQAFWRTSAQARCAVVGIACERFRQQHRRWPGALTALVPAFLPAVPLDPYTGEPLQFAKLESGAVVYSVGSDRRGDGGTLDSVSNTAPRFRLWNPDQRRRPAPPAPAPEREPPP</sequence>
<protein>
    <submittedName>
        <fullName evidence="3">Uncharacterized protein</fullName>
    </submittedName>
</protein>
<gene>
    <name evidence="3" type="ORF">FTUN_1021</name>
</gene>
<reference evidence="4" key="1">
    <citation type="submission" date="2020-05" db="EMBL/GenBank/DDBJ databases">
        <title>Frigoriglobus tundricola gen. nov., sp. nov., a psychrotolerant cellulolytic planctomycete of the family Gemmataceae with two divergent copies of 16S rRNA gene.</title>
        <authorList>
            <person name="Kulichevskaya I.S."/>
            <person name="Ivanova A.A."/>
            <person name="Naumoff D.G."/>
            <person name="Beletsky A.V."/>
            <person name="Rijpstra W.I.C."/>
            <person name="Sinninghe Damste J.S."/>
            <person name="Mardanov A.V."/>
            <person name="Ravin N.V."/>
            <person name="Dedysh S.N."/>
        </authorList>
    </citation>
    <scope>NUCLEOTIDE SEQUENCE [LARGE SCALE GENOMIC DNA]</scope>
    <source>
        <strain evidence="4">PL17</strain>
    </source>
</reference>
<dbReference type="EMBL" id="CP053452">
    <property type="protein sequence ID" value="QJW93514.1"/>
    <property type="molecule type" value="Genomic_DNA"/>
</dbReference>